<organism evidence="2 3">
    <name type="scientific">Colletotrichum lupini</name>
    <dbReference type="NCBI Taxonomy" id="145971"/>
    <lineage>
        <taxon>Eukaryota</taxon>
        <taxon>Fungi</taxon>
        <taxon>Dikarya</taxon>
        <taxon>Ascomycota</taxon>
        <taxon>Pezizomycotina</taxon>
        <taxon>Sordariomycetes</taxon>
        <taxon>Hypocreomycetidae</taxon>
        <taxon>Glomerellales</taxon>
        <taxon>Glomerellaceae</taxon>
        <taxon>Colletotrichum</taxon>
        <taxon>Colletotrichum acutatum species complex</taxon>
    </lineage>
</organism>
<dbReference type="RefSeq" id="XP_049138368.1">
    <property type="nucleotide sequence ID" value="XM_049297144.1"/>
</dbReference>
<sequence>MCLSLLGLTIGVNVYMQFGTVQNTREDVHHPQDLLMGVGILFLNVKVLMHFLVDYVLVNRFDIPLRDAHLPKHDDPLS</sequence>
<reference evidence="2" key="1">
    <citation type="journal article" date="2021" name="Mol. Plant Microbe Interact.">
        <title>Complete Genome Sequence of the Plant-Pathogenic Fungus Colletotrichum lupini.</title>
        <authorList>
            <person name="Baroncelli R."/>
            <person name="Pensec F."/>
            <person name="Da Lio D."/>
            <person name="Boufleur T."/>
            <person name="Vicente I."/>
            <person name="Sarrocco S."/>
            <person name="Picot A."/>
            <person name="Baraldi E."/>
            <person name="Sukno S."/>
            <person name="Thon M."/>
            <person name="Le Floch G."/>
        </authorList>
    </citation>
    <scope>NUCLEOTIDE SEQUENCE</scope>
    <source>
        <strain evidence="2">IMI 504893</strain>
    </source>
</reference>
<evidence type="ECO:0000313" key="2">
    <source>
        <dbReference type="EMBL" id="UQC76727.1"/>
    </source>
</evidence>
<protein>
    <submittedName>
        <fullName evidence="2">Uncharacterized protein</fullName>
    </submittedName>
</protein>
<keyword evidence="1" id="KW-1133">Transmembrane helix</keyword>
<dbReference type="KEGG" id="clup:CLUP02_18242"/>
<proteinExistence type="predicted"/>
<keyword evidence="3" id="KW-1185">Reference proteome</keyword>
<keyword evidence="1" id="KW-0472">Membrane</keyword>
<dbReference type="AlphaFoldDB" id="A0A9Q8SHS5"/>
<name>A0A9Q8SHS5_9PEZI</name>
<dbReference type="Proteomes" id="UP000830671">
    <property type="component" value="Chromosome 10"/>
</dbReference>
<dbReference type="GeneID" id="73352154"/>
<evidence type="ECO:0000256" key="1">
    <source>
        <dbReference type="SAM" id="Phobius"/>
    </source>
</evidence>
<evidence type="ECO:0000313" key="3">
    <source>
        <dbReference type="Proteomes" id="UP000830671"/>
    </source>
</evidence>
<feature type="transmembrane region" description="Helical" evidence="1">
    <location>
        <begin position="40"/>
        <end position="58"/>
    </location>
</feature>
<keyword evidence="1" id="KW-0812">Transmembrane</keyword>
<accession>A0A9Q8SHS5</accession>
<dbReference type="EMBL" id="CP019472">
    <property type="protein sequence ID" value="UQC76727.1"/>
    <property type="molecule type" value="Genomic_DNA"/>
</dbReference>
<gene>
    <name evidence="2" type="ORF">CLUP02_18242</name>
</gene>